<dbReference type="Proteomes" id="UP000693672">
    <property type="component" value="Unassembled WGS sequence"/>
</dbReference>
<evidence type="ECO:0000313" key="2">
    <source>
        <dbReference type="Proteomes" id="UP000693672"/>
    </source>
</evidence>
<sequence length="83" mass="9772">MLYKEEVPAGLVVGDTYTLRQVGLFIKANKNIIVLNESIEYFANNRDEKVMVMTKEECFAHYVETNSYFTKRPMKTIYRVKKL</sequence>
<comment type="caution">
    <text evidence="1">The sequence shown here is derived from an EMBL/GenBank/DDBJ whole genome shotgun (WGS) entry which is preliminary data.</text>
</comment>
<organism evidence="1 2">
    <name type="scientific">Paenibacillus solanacearum</name>
    <dbReference type="NCBI Taxonomy" id="2048548"/>
    <lineage>
        <taxon>Bacteria</taxon>
        <taxon>Bacillati</taxon>
        <taxon>Bacillota</taxon>
        <taxon>Bacilli</taxon>
        <taxon>Bacillales</taxon>
        <taxon>Paenibacillaceae</taxon>
        <taxon>Paenibacillus</taxon>
    </lineage>
</organism>
<dbReference type="AlphaFoldDB" id="A0A916K0D4"/>
<reference evidence="1" key="1">
    <citation type="submission" date="2021-06" db="EMBL/GenBank/DDBJ databases">
        <authorList>
            <person name="Criscuolo A."/>
        </authorList>
    </citation>
    <scope>NUCLEOTIDE SEQUENCE</scope>
    <source>
        <strain evidence="1">CIP111600</strain>
    </source>
</reference>
<name>A0A916K0D4_9BACL</name>
<protein>
    <submittedName>
        <fullName evidence="1">Uncharacterized protein</fullName>
    </submittedName>
</protein>
<evidence type="ECO:0000313" key="1">
    <source>
        <dbReference type="EMBL" id="CAG7617160.1"/>
    </source>
</evidence>
<dbReference type="RefSeq" id="WP_218091767.1">
    <property type="nucleotide sequence ID" value="NZ_CAJVAS010000006.1"/>
</dbReference>
<gene>
    <name evidence="1" type="ORF">PAESOLCIP111_01988</name>
</gene>
<keyword evidence="2" id="KW-1185">Reference proteome</keyword>
<dbReference type="EMBL" id="CAJVAS010000006">
    <property type="protein sequence ID" value="CAG7617160.1"/>
    <property type="molecule type" value="Genomic_DNA"/>
</dbReference>
<accession>A0A916K0D4</accession>
<proteinExistence type="predicted"/>